<dbReference type="Pfam" id="PF24771">
    <property type="entry name" value="Ig_CFAP74_1st"/>
    <property type="match status" value="1"/>
</dbReference>
<name>A0ABM3UI55_BALAC</name>
<proteinExistence type="predicted"/>
<dbReference type="Proteomes" id="UP001652580">
    <property type="component" value="Chromosome 1"/>
</dbReference>
<reference evidence="6" key="1">
    <citation type="submission" date="2025-05" db="UniProtKB">
        <authorList>
            <consortium name="RefSeq"/>
        </authorList>
    </citation>
    <scope>NUCLEOTIDE SEQUENCE [LARGE SCALE GENOMIC DNA]</scope>
</reference>
<feature type="compositionally biased region" description="Acidic residues" evidence="2">
    <location>
        <begin position="17"/>
        <end position="30"/>
    </location>
</feature>
<evidence type="ECO:0000256" key="1">
    <source>
        <dbReference type="SAM" id="Coils"/>
    </source>
</evidence>
<dbReference type="InterPro" id="IPR056306">
    <property type="entry name" value="Ig-CFAP74_2nd"/>
</dbReference>
<dbReference type="InterPro" id="IPR056310">
    <property type="entry name" value="Ig-CFAP74_4th"/>
</dbReference>
<evidence type="ECO:0000259" key="4">
    <source>
        <dbReference type="Pfam" id="PF24778"/>
    </source>
</evidence>
<dbReference type="InterPro" id="IPR013783">
    <property type="entry name" value="Ig-like_fold"/>
</dbReference>
<evidence type="ECO:0000313" key="7">
    <source>
        <dbReference type="RefSeq" id="XP_057414025.1"/>
    </source>
</evidence>
<feature type="compositionally biased region" description="Polar residues" evidence="2">
    <location>
        <begin position="806"/>
        <end position="822"/>
    </location>
</feature>
<feature type="domain" description="CFAP74 third Ig-like" evidence="4">
    <location>
        <begin position="917"/>
        <end position="1029"/>
    </location>
</feature>
<dbReference type="RefSeq" id="XP_057414025.1">
    <property type="nucleotide sequence ID" value="XM_057558042.1"/>
</dbReference>
<dbReference type="PANTHER" id="PTHR22538:SF0">
    <property type="entry name" value="CILIA- AND FLAGELLA-ASSOCIATED PROTEIN 74"/>
    <property type="match status" value="1"/>
</dbReference>
<accession>A0ABM3UI55</accession>
<feature type="coiled-coil region" evidence="1">
    <location>
        <begin position="368"/>
        <end position="433"/>
    </location>
</feature>
<evidence type="ECO:0000256" key="2">
    <source>
        <dbReference type="SAM" id="MobiDB-lite"/>
    </source>
</evidence>
<feature type="region of interest" description="Disordered" evidence="2">
    <location>
        <begin position="482"/>
        <end position="501"/>
    </location>
</feature>
<keyword evidence="6" id="KW-1185">Reference proteome</keyword>
<keyword evidence="7" id="KW-0966">Cell projection</keyword>
<sequence length="1742" mass="192168">MEEDASLFPKKLLDDAPLVEDETDELEDPEFVLGSVPGEAENKADPGSSCPGKEQNADKRKQRPAVQDRMQASLLRRDLSHLDQLHEEKDLFIQKTRAELRACRRRIGLLAKQQESVAADLAAERAAGNTAALGRLEAASQRLCSELGNERDLQAKMTAVLQESVSALWHMEIQERQLEGARQSARAEAPAARRCLPERGASAKAERNRLLRVRPSLGPDTARSPRAAVSEGGAGGPGVLQASPPPPGALPPSPPARGPHRPSCSHSPPRPTRCQIFLLLPWDPSLWTRTGSPRPRPLSGTAQGPPSSCTWPWSRALCGRACTGRVPVPAAPCPCRRSVCLQKERGLRHQKLVEAAQKNHRKAVQFLKASLGRVRQQQREEAREARERMRRRRDAVLALKNSISASRETLRKFQAWGQAKAELAEQKAQAEKEVILAQGGDAFKHFCHQRRRQELEAQNRAFAEEQKLRKHEIVRRILKEEAEEGRRKQRPSPPRPAGRPILRARTWSYVAAFHAGKSTAGPPCCPAEGRSALPQASLLVKAVSSESVQADRGSLGRAEETLAQPEIPGLWKKDYKPYQVPKEDMDQKPAGRTKMDKDVLARTVQQLRSGVIHKQVASRREFRGCPFNSKPKLIHFKDFDIGKVYKKKITLINATYMINYCKLVGVEESLRDFIHIDFDPPGPMSAGMSCEVLVTFKPMVNKDLEGNVSFLAQTGRFSVPLKCSAKKCSLSLDKELIDFGSYVVGETASRTVTLTNLGGLGTRFRFLLASECCETDTSPSALNTSSSFTYEDKGFYDKIATSFSEQLMEGNESSPTDVPSQKESGKLDVKEQEEGRPVEGVALTTIVTVPPNEGQTEFSLGEITEGEIGPFSSIKVPVIFTPIVPGAVSTRFKVVFKNQQCPTVYFKVVGVAIDVPVWVPEPNVDLKICMYDRLYQDSILVHTRSKAALRLNFEVCKELQGHLELLPKTGYIQALSSYSVQLKFLPRRSLPEDAGKYFDKESRVLEAPMTIRVADQIKPVGFTVHAIVTTSDLELSPSRVDFGYCTVYEAIRTQVSLCNHSLLPQEFGFVGLPKFVDIQPSDGFGTILPLETLQLDVIFQPTKAKEYNFELVCKSEINRCFKLTCRAVGVHPPLELSHYQVKFAATSLYDTSVATLYVINSRLSKNSPTPSVPRIGLEDASQGPMSFEFLLPPDSPITISPSVGTVWPGKRCLVRVAFRPVLPSELIHQEALQALTKEAEAKSSQQDTATQRKDQWRQSFSTLRLQNQDRLFQASASQPPELQKEDLTSSSQEYQAAQATLTRSFQGKFDKFVVPCVVASGDTKGRKGTEPLSFSPHNTVYLELWCPAVAPSIVVTSDKGKTIADFSYIAVGHRGIKKVSIQNISPEGLDLEYSVLNPNGPFVLLNPIRKLASGETWVLKLSFSPRESVLAQEMLDVITKRGTLSLALVGTGVASVTTCSIEGGVLNMGYAIAGESTSAGFKLQNNSPLPIKFSVQLDSLSTRSGDQHRLPQFLASSAQRTEVVGTQNYSGQSVFSVVPVEGVMEPGRAQDFTVTFSPDHESLYFSDRLQVVLFEKKISHQILLKGAARKHTMFVEGGDPLDVPVESLTVMPAFDPQRGEEAEELKPILLTLDYVQLGTDTPAPPATRELQVGCIRTTQLSPKKTVEFSLDGIASLQHKGFTIEPSKGFVERGQTKTISISWMPPIDFDPDHPLMVSALLQLRGDVKETYKVLFVAQVVTGP</sequence>
<keyword evidence="7" id="KW-0282">Flagellum</keyword>
<feature type="region of interest" description="Disordered" evidence="2">
    <location>
        <begin position="181"/>
        <end position="269"/>
    </location>
</feature>
<reference evidence="7" key="2">
    <citation type="submission" date="2025-08" db="UniProtKB">
        <authorList>
            <consortium name="RefSeq"/>
        </authorList>
    </citation>
    <scope>IDENTIFICATION</scope>
</reference>
<dbReference type="Pfam" id="PF24778">
    <property type="entry name" value="Ig-CFAP74_3rd"/>
    <property type="match status" value="1"/>
</dbReference>
<dbReference type="Pfam" id="PF24798">
    <property type="entry name" value="Ig-CFAP74_4th"/>
    <property type="match status" value="1"/>
</dbReference>
<keyword evidence="7" id="KW-0969">Cilium</keyword>
<protein>
    <submittedName>
        <fullName evidence="7">Cilia- and flagella-associated protein 74</fullName>
    </submittedName>
</protein>
<feature type="compositionally biased region" description="Basic and acidic residues" evidence="2">
    <location>
        <begin position="823"/>
        <end position="834"/>
    </location>
</feature>
<dbReference type="Gene3D" id="2.60.40.10">
    <property type="entry name" value="Immunoglobulins"/>
    <property type="match status" value="4"/>
</dbReference>
<dbReference type="GeneID" id="103003044"/>
<evidence type="ECO:0000259" key="3">
    <source>
        <dbReference type="Pfam" id="PF24770"/>
    </source>
</evidence>
<feature type="region of interest" description="Disordered" evidence="2">
    <location>
        <begin position="806"/>
        <end position="834"/>
    </location>
</feature>
<dbReference type="InterPro" id="IPR056307">
    <property type="entry name" value="Ig-CFAP74_3rd"/>
</dbReference>
<organism evidence="6 7">
    <name type="scientific">Balaenoptera acutorostrata</name>
    <name type="common">Common minke whale</name>
    <name type="synonym">Balaena rostrata</name>
    <dbReference type="NCBI Taxonomy" id="9767"/>
    <lineage>
        <taxon>Eukaryota</taxon>
        <taxon>Metazoa</taxon>
        <taxon>Chordata</taxon>
        <taxon>Craniata</taxon>
        <taxon>Vertebrata</taxon>
        <taxon>Euteleostomi</taxon>
        <taxon>Mammalia</taxon>
        <taxon>Eutheria</taxon>
        <taxon>Laurasiatheria</taxon>
        <taxon>Artiodactyla</taxon>
        <taxon>Whippomorpha</taxon>
        <taxon>Cetacea</taxon>
        <taxon>Mysticeti</taxon>
        <taxon>Balaenopteridae</taxon>
        <taxon>Balaenoptera</taxon>
    </lineage>
</organism>
<evidence type="ECO:0000313" key="6">
    <source>
        <dbReference type="Proteomes" id="UP001652580"/>
    </source>
</evidence>
<feature type="compositionally biased region" description="Pro residues" evidence="2">
    <location>
        <begin position="243"/>
        <end position="257"/>
    </location>
</feature>
<feature type="region of interest" description="Disordered" evidence="2">
    <location>
        <begin position="1"/>
        <end position="68"/>
    </location>
</feature>
<feature type="compositionally biased region" description="Low complexity" evidence="2">
    <location>
        <begin position="181"/>
        <end position="194"/>
    </location>
</feature>
<dbReference type="PANTHER" id="PTHR22538">
    <property type="entry name" value="CILIA- AND FLAGELLA-ASSOCIATED PROTEIN 74"/>
    <property type="match status" value="1"/>
</dbReference>
<feature type="domain" description="CFAP74 second Ig-like" evidence="3">
    <location>
        <begin position="730"/>
        <end position="915"/>
    </location>
</feature>
<evidence type="ECO:0000259" key="5">
    <source>
        <dbReference type="Pfam" id="PF24798"/>
    </source>
</evidence>
<keyword evidence="1" id="KW-0175">Coiled coil</keyword>
<feature type="domain" description="CFAP74 fourth Ig-like" evidence="5">
    <location>
        <begin position="1035"/>
        <end position="1129"/>
    </location>
</feature>
<dbReference type="Pfam" id="PF24770">
    <property type="entry name" value="Ig-CFAP74_2"/>
    <property type="match status" value="1"/>
</dbReference>
<gene>
    <name evidence="7" type="primary">CFAP74</name>
</gene>